<comment type="subcellular location">
    <subcellularLocation>
        <location evidence="1">Nucleus</location>
    </subcellularLocation>
</comment>
<feature type="region of interest" description="Disordered" evidence="8">
    <location>
        <begin position="1"/>
        <end position="70"/>
    </location>
</feature>
<keyword evidence="6" id="KW-0539">Nucleus</keyword>
<feature type="compositionally biased region" description="Polar residues" evidence="8">
    <location>
        <begin position="23"/>
        <end position="32"/>
    </location>
</feature>
<comment type="caution">
    <text evidence="11">The sequence shown here is derived from an EMBL/GenBank/DDBJ whole genome shotgun (WGS) entry which is preliminary data.</text>
</comment>
<dbReference type="InterPro" id="IPR050548">
    <property type="entry name" value="PcG_chromatin_remod_factors"/>
</dbReference>
<dbReference type="PROSITE" id="PS50105">
    <property type="entry name" value="SAM_DOMAIN"/>
    <property type="match status" value="1"/>
</dbReference>
<dbReference type="Pfam" id="PF00536">
    <property type="entry name" value="SAM_1"/>
    <property type="match status" value="1"/>
</dbReference>
<dbReference type="InterPro" id="IPR038603">
    <property type="entry name" value="Znf_FCS_sf"/>
</dbReference>
<keyword evidence="12" id="KW-1185">Reference proteome</keyword>
<evidence type="ECO:0000313" key="12">
    <source>
        <dbReference type="Proteomes" id="UP001152320"/>
    </source>
</evidence>
<evidence type="ECO:0000256" key="7">
    <source>
        <dbReference type="PROSITE-ProRule" id="PRU00367"/>
    </source>
</evidence>
<feature type="compositionally biased region" description="Polar residues" evidence="8">
    <location>
        <begin position="59"/>
        <end position="70"/>
    </location>
</feature>
<dbReference type="GO" id="GO:0042393">
    <property type="term" value="F:histone binding"/>
    <property type="evidence" value="ECO:0007669"/>
    <property type="project" value="TreeGrafter"/>
</dbReference>
<proteinExistence type="predicted"/>
<evidence type="ECO:0000313" key="11">
    <source>
        <dbReference type="EMBL" id="KAJ8021441.1"/>
    </source>
</evidence>
<accession>A0A9Q1BB57</accession>
<feature type="region of interest" description="Disordered" evidence="8">
    <location>
        <begin position="231"/>
        <end position="260"/>
    </location>
</feature>
<evidence type="ECO:0000259" key="10">
    <source>
        <dbReference type="PROSITE" id="PS51024"/>
    </source>
</evidence>
<keyword evidence="2" id="KW-0479">Metal-binding</keyword>
<dbReference type="SUPFAM" id="SSF47769">
    <property type="entry name" value="SAM/Pointed domain"/>
    <property type="match status" value="1"/>
</dbReference>
<keyword evidence="4" id="KW-0862">Zinc</keyword>
<dbReference type="EMBL" id="JAIZAY010000021">
    <property type="protein sequence ID" value="KAJ8021441.1"/>
    <property type="molecule type" value="Genomic_DNA"/>
</dbReference>
<feature type="compositionally biased region" description="Basic residues" evidence="8">
    <location>
        <begin position="425"/>
        <end position="440"/>
    </location>
</feature>
<feature type="domain" description="FCS-type" evidence="10">
    <location>
        <begin position="584"/>
        <end position="618"/>
    </location>
</feature>
<feature type="compositionally biased region" description="Pro residues" evidence="8">
    <location>
        <begin position="191"/>
        <end position="205"/>
    </location>
</feature>
<reference evidence="11" key="1">
    <citation type="submission" date="2021-10" db="EMBL/GenBank/DDBJ databases">
        <title>Tropical sea cucumber genome reveals ecological adaptation and Cuvierian tubules defense mechanism.</title>
        <authorList>
            <person name="Chen T."/>
        </authorList>
    </citation>
    <scope>NUCLEOTIDE SEQUENCE</scope>
    <source>
        <strain evidence="11">Nanhai2018</strain>
        <tissue evidence="11">Muscle</tissue>
    </source>
</reference>
<keyword evidence="3 7" id="KW-0863">Zinc-finger</keyword>
<protein>
    <submittedName>
        <fullName evidence="11">Polyhomeotic-like protein 2</fullName>
    </submittedName>
</protein>
<dbReference type="Gene3D" id="3.30.60.160">
    <property type="match status" value="1"/>
</dbReference>
<dbReference type="GO" id="GO:0003677">
    <property type="term" value="F:DNA binding"/>
    <property type="evidence" value="ECO:0007669"/>
    <property type="project" value="UniProtKB-KW"/>
</dbReference>
<dbReference type="InterPro" id="IPR012313">
    <property type="entry name" value="Znf_FCS"/>
</dbReference>
<dbReference type="SMART" id="SM00454">
    <property type="entry name" value="SAM"/>
    <property type="match status" value="1"/>
</dbReference>
<dbReference type="PANTHER" id="PTHR12247">
    <property type="entry name" value="POLYCOMB GROUP PROTEIN"/>
    <property type="match status" value="1"/>
</dbReference>
<evidence type="ECO:0000259" key="9">
    <source>
        <dbReference type="PROSITE" id="PS50105"/>
    </source>
</evidence>
<dbReference type="CDD" id="cd09577">
    <property type="entry name" value="SAM_Ph1_2_3"/>
    <property type="match status" value="1"/>
</dbReference>
<dbReference type="InterPro" id="IPR001660">
    <property type="entry name" value="SAM"/>
</dbReference>
<evidence type="ECO:0000256" key="4">
    <source>
        <dbReference type="ARBA" id="ARBA00022833"/>
    </source>
</evidence>
<gene>
    <name evidence="11" type="ORF">HOLleu_38643</name>
</gene>
<name>A0A9Q1BB57_HOLLE</name>
<dbReference type="AlphaFoldDB" id="A0A9Q1BB57"/>
<dbReference type="InterPro" id="IPR013761">
    <property type="entry name" value="SAM/pointed_sf"/>
</dbReference>
<dbReference type="GO" id="GO:0045892">
    <property type="term" value="P:negative regulation of DNA-templated transcription"/>
    <property type="evidence" value="ECO:0007669"/>
    <property type="project" value="TreeGrafter"/>
</dbReference>
<evidence type="ECO:0000256" key="3">
    <source>
        <dbReference type="ARBA" id="ARBA00022771"/>
    </source>
</evidence>
<dbReference type="Gene3D" id="1.10.150.50">
    <property type="entry name" value="Transcription Factor, Ets-1"/>
    <property type="match status" value="1"/>
</dbReference>
<feature type="compositionally biased region" description="Low complexity" evidence="8">
    <location>
        <begin position="691"/>
        <end position="714"/>
    </location>
</feature>
<dbReference type="GO" id="GO:0008270">
    <property type="term" value="F:zinc ion binding"/>
    <property type="evidence" value="ECO:0007669"/>
    <property type="project" value="UniProtKB-KW"/>
</dbReference>
<dbReference type="Pfam" id="PF21319">
    <property type="entry name" value="zf-FCS_1"/>
    <property type="match status" value="1"/>
</dbReference>
<feature type="region of interest" description="Disordered" evidence="8">
    <location>
        <begin position="639"/>
        <end position="658"/>
    </location>
</feature>
<dbReference type="GO" id="GO:0003682">
    <property type="term" value="F:chromatin binding"/>
    <property type="evidence" value="ECO:0007669"/>
    <property type="project" value="TreeGrafter"/>
</dbReference>
<feature type="region of interest" description="Disordered" evidence="8">
    <location>
        <begin position="690"/>
        <end position="736"/>
    </location>
</feature>
<dbReference type="Proteomes" id="UP001152320">
    <property type="component" value="Chromosome 21"/>
</dbReference>
<dbReference type="GO" id="GO:0035102">
    <property type="term" value="C:PRC1 complex"/>
    <property type="evidence" value="ECO:0007669"/>
    <property type="project" value="TreeGrafter"/>
</dbReference>
<dbReference type="PROSITE" id="PS51024">
    <property type="entry name" value="ZF_FCS"/>
    <property type="match status" value="1"/>
</dbReference>
<evidence type="ECO:0000256" key="6">
    <source>
        <dbReference type="ARBA" id="ARBA00023242"/>
    </source>
</evidence>
<keyword evidence="5" id="KW-0238">DNA-binding</keyword>
<evidence type="ECO:0000256" key="5">
    <source>
        <dbReference type="ARBA" id="ARBA00023125"/>
    </source>
</evidence>
<evidence type="ECO:0000256" key="1">
    <source>
        <dbReference type="ARBA" id="ARBA00004123"/>
    </source>
</evidence>
<evidence type="ECO:0000256" key="2">
    <source>
        <dbReference type="ARBA" id="ARBA00022723"/>
    </source>
</evidence>
<evidence type="ECO:0000256" key="8">
    <source>
        <dbReference type="SAM" id="MobiDB-lite"/>
    </source>
</evidence>
<dbReference type="PANTHER" id="PTHR12247:SF138">
    <property type="entry name" value="POLYHOMEOTIC DISTAL, ISOFORM A-RELATED"/>
    <property type="match status" value="1"/>
</dbReference>
<feature type="compositionally biased region" description="Polar residues" evidence="8">
    <location>
        <begin position="460"/>
        <end position="500"/>
    </location>
</feature>
<sequence>MSDSPNNKPAPQGVFGPPVPSHFLSSQTQDSMQPLALVKRVGSSSSSSTSAPASSHTSLVHTLPTSSQQGLHVIPSSQTLPQQMMQEGVGNPMNPKVIVTTRTPIFIKSSVHMSPLPRHSVVAHTQSTQSIVGGKISAAVRPSQVMNPQPIPQTMVRVPATSPRVPQIRPGLQLRQIYPSPRIPMQRSPTASPPNLPPYGTPPPHRSPKLKSPPVTPPVAHMVNRTVPMSVRPPLQQSPFPAHTGRRLPGPKVRSPPSTQQVRPIIVNTANTPLIRNGPVLTIPGNPPRIQATLTGIPLHNSQVTFSSPNGQMLVTQSKPSPSSIPSSTQLSPSNARPVIFASRHLLPANFKGPTLPYAGLSKQKVLVAVGPQGLKQSPTVKIQAKPSTSVQGTNPVRGSVAPLVVANQSQILVPIQPSPVRKPYTGRKRGRKPGSKNKPKTGTPLKVKIRPTTIVHGVTQKSPTPREGSQSSSTPVSRESTASAPQETAPQADSEPPQSENEKDVPQNLQVREGGSEKLATEIPRAVVKPQILTHVIDGFIIEESKDPFPMPENGSLPLAMNADGSRTAVETRGVKRGASESWDASPDFLRCEFCGKMDFPRKFKRSKRFCSMACAKRYNVGCTKRLGLFAPKEEKPERIKHKMKVQGPKAKPLKGARGKYGRLKFNVTQPWNSRAKIVYQAIGGVAEGTPSTTSEESHSTSSSNTTVSPIVSESDSMPFPDESEELPPGLPIDPSNWSVTDVRDFITSVPGCNDFAEEFHSQEIDGQALMLLKEDHLMTTMNMKLGPALKIISKINSLREKQTQ</sequence>
<feature type="region of interest" description="Disordered" evidence="8">
    <location>
        <begin position="164"/>
        <end position="218"/>
    </location>
</feature>
<organism evidence="11 12">
    <name type="scientific">Holothuria leucospilota</name>
    <name type="common">Black long sea cucumber</name>
    <name type="synonym">Mertensiothuria leucospilota</name>
    <dbReference type="NCBI Taxonomy" id="206669"/>
    <lineage>
        <taxon>Eukaryota</taxon>
        <taxon>Metazoa</taxon>
        <taxon>Echinodermata</taxon>
        <taxon>Eleutherozoa</taxon>
        <taxon>Echinozoa</taxon>
        <taxon>Holothuroidea</taxon>
        <taxon>Aspidochirotacea</taxon>
        <taxon>Aspidochirotida</taxon>
        <taxon>Holothuriidae</taxon>
        <taxon>Holothuria</taxon>
    </lineage>
</organism>
<dbReference type="OrthoDB" id="2390104at2759"/>
<feature type="region of interest" description="Disordered" evidence="8">
    <location>
        <begin position="415"/>
        <end position="518"/>
    </location>
</feature>
<feature type="compositionally biased region" description="Low complexity" evidence="8">
    <location>
        <begin position="43"/>
        <end position="58"/>
    </location>
</feature>
<feature type="domain" description="SAM" evidence="9">
    <location>
        <begin position="739"/>
        <end position="803"/>
    </location>
</feature>